<organism evidence="2 3">
    <name type="scientific">Pandoraea commovens</name>
    <dbReference type="NCBI Taxonomy" id="2508289"/>
    <lineage>
        <taxon>Bacteria</taxon>
        <taxon>Pseudomonadati</taxon>
        <taxon>Pseudomonadota</taxon>
        <taxon>Betaproteobacteria</taxon>
        <taxon>Burkholderiales</taxon>
        <taxon>Burkholderiaceae</taxon>
        <taxon>Pandoraea</taxon>
    </lineage>
</organism>
<dbReference type="AlphaFoldDB" id="A0A5E4WJN6"/>
<evidence type="ECO:0000313" key="3">
    <source>
        <dbReference type="Proteomes" id="UP000343335"/>
    </source>
</evidence>
<feature type="region of interest" description="Disordered" evidence="1">
    <location>
        <begin position="18"/>
        <end position="47"/>
    </location>
</feature>
<dbReference type="EMBL" id="CABPSA010000005">
    <property type="protein sequence ID" value="VVE25012.1"/>
    <property type="molecule type" value="Genomic_DNA"/>
</dbReference>
<dbReference type="SUPFAM" id="SSF51905">
    <property type="entry name" value="FAD/NAD(P)-binding domain"/>
    <property type="match status" value="1"/>
</dbReference>
<accession>A0A5E4WJN6</accession>
<gene>
    <name evidence="2" type="ORF">PCO31010_03368</name>
</gene>
<feature type="compositionally biased region" description="Pro residues" evidence="1">
    <location>
        <begin position="38"/>
        <end position="47"/>
    </location>
</feature>
<evidence type="ECO:0000256" key="1">
    <source>
        <dbReference type="SAM" id="MobiDB-lite"/>
    </source>
</evidence>
<name>A0A5E4WJN6_9BURK</name>
<dbReference type="OrthoDB" id="9817456at2"/>
<proteinExistence type="predicted"/>
<sequence>MISALTSSSAYAHLAASSQPAPSMAPEIDDEPLSASTMPPPPELPPFPLTSTVDATPAAVQALLAKFEASKSASGKPVAIVSGGSLSGYATSLALVKQGFNVLVVEKRGTYSRQNLISLKQDAVFSLARLAPDRGVTGDIPAVNGIVRTMCNHERQTYARFKIEHDGTAFKPQLQRQHVLMDWMAPSDGLPARLPQLKRAICGISAYLDVHDPRSNTRDIAQHERAATTSASHLDPVFPDSPIIGSMSLNDWRLGPPERMCAETLVFTNLMHLETSLNDYCATQPGIDILHAEVHLQESSDAHDSFIPVLKIGEESICPNFPVDLICIAEGAHSANRAVIGGAAAVVDPDECWHQGIYVQPSSGAPCRGDFMVIETRHAPHLITVIEYAERAHQSLANISICTRTDDKPSEATVCAELECAQAHILARGITTFRVGEATRQFESGEIIVKLSRTKVAGKGNVVIVGDAAAAGSPAGATGASFAVSAYPEAVERLVAHPQFSGSNGVIPKALLDTYNKETSRIADVAHERQSALMRSAGAYTPETGTALARQIAKARFGKLE</sequence>
<dbReference type="InterPro" id="IPR036188">
    <property type="entry name" value="FAD/NAD-bd_sf"/>
</dbReference>
<dbReference type="Gene3D" id="3.30.9.10">
    <property type="entry name" value="D-Amino Acid Oxidase, subunit A, domain 2"/>
    <property type="match status" value="1"/>
</dbReference>
<dbReference type="Gene3D" id="3.50.50.60">
    <property type="entry name" value="FAD/NAD(P)-binding domain"/>
    <property type="match status" value="1"/>
</dbReference>
<dbReference type="Proteomes" id="UP000343335">
    <property type="component" value="Unassembled WGS sequence"/>
</dbReference>
<dbReference type="RefSeq" id="WP_150665217.1">
    <property type="nucleotide sequence ID" value="NZ_CABPSA010000005.1"/>
</dbReference>
<evidence type="ECO:0000313" key="2">
    <source>
        <dbReference type="EMBL" id="VVE25012.1"/>
    </source>
</evidence>
<protein>
    <submittedName>
        <fullName evidence="2">Uncharacterized protein</fullName>
    </submittedName>
</protein>
<reference evidence="2 3" key="1">
    <citation type="submission" date="2019-08" db="EMBL/GenBank/DDBJ databases">
        <authorList>
            <person name="Peeters C."/>
        </authorList>
    </citation>
    <scope>NUCLEOTIDE SEQUENCE [LARGE SCALE GENOMIC DNA]</scope>
    <source>
        <strain evidence="2 3">LMG 31010</strain>
    </source>
</reference>